<dbReference type="AlphaFoldDB" id="A0AAP0HD12"/>
<dbReference type="InterPro" id="IPR028322">
    <property type="entry name" value="PNRC-like_rgn"/>
</dbReference>
<name>A0AAP0HD12_9MAGN</name>
<dbReference type="Pfam" id="PF15365">
    <property type="entry name" value="PNRC"/>
    <property type="match status" value="1"/>
</dbReference>
<protein>
    <submittedName>
        <fullName evidence="1">Uncharacterized protein</fullName>
    </submittedName>
</protein>
<reference evidence="1 2" key="1">
    <citation type="submission" date="2024-01" db="EMBL/GenBank/DDBJ databases">
        <title>Genome assemblies of Stephania.</title>
        <authorList>
            <person name="Yang L."/>
        </authorList>
    </citation>
    <scope>NUCLEOTIDE SEQUENCE [LARGE SCALE GENOMIC DNA]</scope>
    <source>
        <strain evidence="1">JXDWG</strain>
        <tissue evidence="1">Leaf</tissue>
    </source>
</reference>
<accession>A0AAP0HD12</accession>
<organism evidence="1 2">
    <name type="scientific">Stephania cephalantha</name>
    <dbReference type="NCBI Taxonomy" id="152367"/>
    <lineage>
        <taxon>Eukaryota</taxon>
        <taxon>Viridiplantae</taxon>
        <taxon>Streptophyta</taxon>
        <taxon>Embryophyta</taxon>
        <taxon>Tracheophyta</taxon>
        <taxon>Spermatophyta</taxon>
        <taxon>Magnoliopsida</taxon>
        <taxon>Ranunculales</taxon>
        <taxon>Menispermaceae</taxon>
        <taxon>Menispermoideae</taxon>
        <taxon>Cissampelideae</taxon>
        <taxon>Stephania</taxon>
    </lineage>
</organism>
<dbReference type="Proteomes" id="UP001419268">
    <property type="component" value="Unassembled WGS sequence"/>
</dbReference>
<dbReference type="PANTHER" id="PTHR35306:SF1">
    <property type="entry name" value="VQ DOMAIN-CONTAINING PROTEIN"/>
    <property type="match status" value="1"/>
</dbReference>
<dbReference type="PANTHER" id="PTHR35306">
    <property type="entry name" value="BNAA03G57290D PROTEIN"/>
    <property type="match status" value="1"/>
</dbReference>
<evidence type="ECO:0000313" key="2">
    <source>
        <dbReference type="Proteomes" id="UP001419268"/>
    </source>
</evidence>
<keyword evidence="2" id="KW-1185">Reference proteome</keyword>
<gene>
    <name evidence="1" type="ORF">Scep_030289</name>
</gene>
<dbReference type="GO" id="GO:0016071">
    <property type="term" value="P:mRNA metabolic process"/>
    <property type="evidence" value="ECO:0007669"/>
    <property type="project" value="UniProtKB-ARBA"/>
</dbReference>
<proteinExistence type="predicted"/>
<comment type="caution">
    <text evidence="1">The sequence shown here is derived from an EMBL/GenBank/DDBJ whole genome shotgun (WGS) entry which is preliminary data.</text>
</comment>
<dbReference type="EMBL" id="JBBNAG010000013">
    <property type="protein sequence ID" value="KAK9083818.1"/>
    <property type="molecule type" value="Genomic_DNA"/>
</dbReference>
<evidence type="ECO:0000313" key="1">
    <source>
        <dbReference type="EMBL" id="KAK9083818.1"/>
    </source>
</evidence>
<sequence>METLLVVPQHRNQYYGRGKYGVRDRFSSHSSRGLRDINCRFRSGSGILPTPLSLCNGYFVAKKGFSFQSTKEQVSTIDKSKKVMIYKEKNCETPVILKPNDGERFSEDHLSCSKLWAGPAYSNSPPPSSLPMPKFSILQKQCILPESGVLDHSRRDSLLNTDSATKDLRRILHLDMGDE</sequence>